<proteinExistence type="predicted"/>
<reference evidence="1 2" key="1">
    <citation type="submission" date="2018-10" db="EMBL/GenBank/DDBJ databases">
        <title>Draft genome sequence of the microsporidian Tubulinosema ratisbonensis.</title>
        <authorList>
            <person name="Polonais V."/>
            <person name="Peyretaillade E."/>
            <person name="Niehus S."/>
            <person name="Wawrzyniak I."/>
            <person name="Franchet A."/>
            <person name="Gaspin C."/>
            <person name="Reichstadt M."/>
            <person name="Belser C."/>
            <person name="Labadie K."/>
            <person name="Delbac F."/>
            <person name="Ferrandon D."/>
        </authorList>
    </citation>
    <scope>NUCLEOTIDE SEQUENCE [LARGE SCALE GENOMIC DNA]</scope>
    <source>
        <strain evidence="1 2">Franzen</strain>
    </source>
</reference>
<keyword evidence="2" id="KW-1185">Reference proteome</keyword>
<organism evidence="1 2">
    <name type="scientific">Tubulinosema ratisbonensis</name>
    <dbReference type="NCBI Taxonomy" id="291195"/>
    <lineage>
        <taxon>Eukaryota</taxon>
        <taxon>Fungi</taxon>
        <taxon>Fungi incertae sedis</taxon>
        <taxon>Microsporidia</taxon>
        <taxon>Tubulinosematoidea</taxon>
        <taxon>Tubulinosematidae</taxon>
        <taxon>Tubulinosema</taxon>
    </lineage>
</organism>
<dbReference type="Proteomes" id="UP000282876">
    <property type="component" value="Unassembled WGS sequence"/>
</dbReference>
<protein>
    <submittedName>
        <fullName evidence="1">Uncharacterized protein</fullName>
    </submittedName>
</protein>
<evidence type="ECO:0000313" key="1">
    <source>
        <dbReference type="EMBL" id="RVD93184.1"/>
    </source>
</evidence>
<gene>
    <name evidence="1" type="ORF">TUBRATIS_002920</name>
</gene>
<accession>A0A437APR3</accession>
<dbReference type="VEuPathDB" id="MicrosporidiaDB:TUBRATIS_002920"/>
<evidence type="ECO:0000313" key="2">
    <source>
        <dbReference type="Proteomes" id="UP000282876"/>
    </source>
</evidence>
<sequence>MKKDLTLGGKKKYKFKPKLTSTTEPTTFDLEIQDNLTLQDIVYTPTTSKSHEKTIEKDKTYELTEEAKEMKFLHDYDPQVILFKNKEILSFENEDEFVFEVGCFEGEFVPLRIEDEVVFEVIDGKANELGIVKQLYFIN</sequence>
<dbReference type="EMBL" id="RCSS01000074">
    <property type="protein sequence ID" value="RVD93184.1"/>
    <property type="molecule type" value="Genomic_DNA"/>
</dbReference>
<name>A0A437APR3_9MICR</name>
<comment type="caution">
    <text evidence="1">The sequence shown here is derived from an EMBL/GenBank/DDBJ whole genome shotgun (WGS) entry which is preliminary data.</text>
</comment>
<dbReference type="AlphaFoldDB" id="A0A437APR3"/>
<dbReference type="OrthoDB" id="2188617at2759"/>